<reference evidence="6 7" key="1">
    <citation type="submission" date="2024-02" db="EMBL/GenBank/DDBJ databases">
        <authorList>
            <person name="Chen Y."/>
            <person name="Shah S."/>
            <person name="Dougan E. K."/>
            <person name="Thang M."/>
            <person name="Chan C."/>
        </authorList>
    </citation>
    <scope>NUCLEOTIDE SEQUENCE [LARGE SCALE GENOMIC DNA]</scope>
</reference>
<feature type="repeat" description="ANK" evidence="3">
    <location>
        <begin position="641"/>
        <end position="673"/>
    </location>
</feature>
<name>A0ABP0JI74_9DINO</name>
<feature type="transmembrane region" description="Helical" evidence="4">
    <location>
        <begin position="274"/>
        <end position="301"/>
    </location>
</feature>
<dbReference type="Proteomes" id="UP001642464">
    <property type="component" value="Unassembled WGS sequence"/>
</dbReference>
<evidence type="ECO:0000313" key="6">
    <source>
        <dbReference type="EMBL" id="CAK9014033.1"/>
    </source>
</evidence>
<dbReference type="PROSITE" id="PS50088">
    <property type="entry name" value="ANK_REPEAT"/>
    <property type="match status" value="7"/>
</dbReference>
<feature type="transmembrane region" description="Helical" evidence="4">
    <location>
        <begin position="114"/>
        <end position="138"/>
    </location>
</feature>
<dbReference type="PANTHER" id="PTHR24198">
    <property type="entry name" value="ANKYRIN REPEAT AND PROTEIN KINASE DOMAIN-CONTAINING PROTEIN"/>
    <property type="match status" value="1"/>
</dbReference>
<evidence type="ECO:0000313" key="7">
    <source>
        <dbReference type="Proteomes" id="UP001642464"/>
    </source>
</evidence>
<gene>
    <name evidence="6" type="ORF">SCF082_LOCUS12177</name>
</gene>
<feature type="transmembrane region" description="Helical" evidence="4">
    <location>
        <begin position="198"/>
        <end position="219"/>
    </location>
</feature>
<sequence length="933" mass="101421">MAGALIFLLLSLLLAWGRRQQRSFTWVPPQPQTATEATGNEETHALVRCHPGDSQREGSLPSQVATCPPAAGVVKAMLISVLSYLLLGTSCFVACFSCMIAFHVLMEEQEAGAIGLMTFALCTFVALSGFGMVAALLATTLKHLRCQEPDLTEFTDDNAVRNWRNDALSLTEEKIQHWLAWAQDTKASWLSSPCMMKAILVLGRVMFLWDIASDVLVGLQLLKYHGYLACLVFTIVALPYLVLPLLVGRSGVKAVLTALRPQLLDFLGQRIPTLVLDACICVFAIPLIILVDVDFIIQFLWEEPTNPRLFHYWTLRLLAEVLWESNLQVLLQVYIFLRQENAFGVLPSFHHTSVSATLLTVSILSSSYSSMDGLSKLKSLADLQTQGSRWDFLVAMVHGGAGLAPSNLVQELRVKAKVEIQEDLSDLDLDGWRSICLAARYSKTLRHLSFNAAFWAKFTTDQKKIEVRNALLEIFHNPQLQELQIAELPDDYAEHVKLMRSSHPWLTEGDWQQGLRKWPQVLAAVNGDLAPLQRAPVDCDLKIGNGTLMETFAIYGQSRAMQHILVEFGRRKVAVGIPLILAASGDHGDAVELLLMANANPDHIDPQGRFPLQMAAQNGNSKAVELLLGAKANPDQINPQNGGFPLQMAAQNGHSKAVELLLGAKANPDQSNRGMFPLLKPAQDGHSNIVELLLGAKANPDQSNPQNGTFPLLQAAQNGHSKAVELLLMANANPDQIDPQGRFPLQMAAQNGHSKAVELLLGAKANPDQSNCGMFPLLKPAQDGHSNTVELLLGAKANPDQSNPQNGTFPLLQAAQNGRSNTVELLLGAKANPDQSNPQNGTFPLLQAAQDGHSKAVELLLGAKANPDQINPQNGGSPLLMAAQNGHSKAVELLLKAKATPDQEHPRFGTPFQLASRNGHSAVLALLGPTSGP</sequence>
<dbReference type="PANTHER" id="PTHR24198:SF194">
    <property type="entry name" value="INVERSIN-A"/>
    <property type="match status" value="1"/>
</dbReference>
<dbReference type="Pfam" id="PF00023">
    <property type="entry name" value="Ank"/>
    <property type="match status" value="1"/>
</dbReference>
<keyword evidence="2 3" id="KW-0040">ANK repeat</keyword>
<keyword evidence="4" id="KW-0472">Membrane</keyword>
<evidence type="ECO:0000256" key="2">
    <source>
        <dbReference type="ARBA" id="ARBA00023043"/>
    </source>
</evidence>
<evidence type="ECO:0000256" key="4">
    <source>
        <dbReference type="SAM" id="Phobius"/>
    </source>
</evidence>
<feature type="repeat" description="ANK" evidence="3">
    <location>
        <begin position="806"/>
        <end position="838"/>
    </location>
</feature>
<dbReference type="EMBL" id="CAXAMM010007380">
    <property type="protein sequence ID" value="CAK9014033.1"/>
    <property type="molecule type" value="Genomic_DNA"/>
</dbReference>
<feature type="transmembrane region" description="Helical" evidence="4">
    <location>
        <begin position="81"/>
        <end position="102"/>
    </location>
</feature>
<feature type="repeat" description="ANK" evidence="3">
    <location>
        <begin position="707"/>
        <end position="739"/>
    </location>
</feature>
<keyword evidence="5" id="KW-0732">Signal</keyword>
<keyword evidence="4" id="KW-0812">Transmembrane</keyword>
<proteinExistence type="predicted"/>
<dbReference type="SMART" id="SM00248">
    <property type="entry name" value="ANK"/>
    <property type="match status" value="10"/>
</dbReference>
<feature type="repeat" description="ANK" evidence="3">
    <location>
        <begin position="740"/>
        <end position="772"/>
    </location>
</feature>
<dbReference type="Pfam" id="PF12796">
    <property type="entry name" value="Ank_2"/>
    <property type="match status" value="3"/>
</dbReference>
<keyword evidence="1" id="KW-0677">Repeat</keyword>
<keyword evidence="4" id="KW-1133">Transmembrane helix</keyword>
<feature type="repeat" description="ANK" evidence="3">
    <location>
        <begin position="607"/>
        <end position="639"/>
    </location>
</feature>
<feature type="repeat" description="ANK" evidence="3">
    <location>
        <begin position="874"/>
        <end position="906"/>
    </location>
</feature>
<feature type="repeat" description="ANK" evidence="3">
    <location>
        <begin position="840"/>
        <end position="872"/>
    </location>
</feature>
<feature type="signal peptide" evidence="5">
    <location>
        <begin position="1"/>
        <end position="17"/>
    </location>
</feature>
<keyword evidence="7" id="KW-1185">Reference proteome</keyword>
<accession>A0ABP0JI74</accession>
<evidence type="ECO:0000256" key="5">
    <source>
        <dbReference type="SAM" id="SignalP"/>
    </source>
</evidence>
<comment type="caution">
    <text evidence="6">The sequence shown here is derived from an EMBL/GenBank/DDBJ whole genome shotgun (WGS) entry which is preliminary data.</text>
</comment>
<dbReference type="InterPro" id="IPR036770">
    <property type="entry name" value="Ankyrin_rpt-contain_sf"/>
</dbReference>
<dbReference type="InterPro" id="IPR002110">
    <property type="entry name" value="Ankyrin_rpt"/>
</dbReference>
<dbReference type="SUPFAM" id="SSF48403">
    <property type="entry name" value="Ankyrin repeat"/>
    <property type="match status" value="1"/>
</dbReference>
<dbReference type="Gene3D" id="1.25.40.20">
    <property type="entry name" value="Ankyrin repeat-containing domain"/>
    <property type="match status" value="3"/>
</dbReference>
<evidence type="ECO:0000256" key="3">
    <source>
        <dbReference type="PROSITE-ProRule" id="PRU00023"/>
    </source>
</evidence>
<dbReference type="PROSITE" id="PS50297">
    <property type="entry name" value="ANK_REP_REGION"/>
    <property type="match status" value="6"/>
</dbReference>
<evidence type="ECO:0000256" key="1">
    <source>
        <dbReference type="ARBA" id="ARBA00022737"/>
    </source>
</evidence>
<organism evidence="6 7">
    <name type="scientific">Durusdinium trenchii</name>
    <dbReference type="NCBI Taxonomy" id="1381693"/>
    <lineage>
        <taxon>Eukaryota</taxon>
        <taxon>Sar</taxon>
        <taxon>Alveolata</taxon>
        <taxon>Dinophyceae</taxon>
        <taxon>Suessiales</taxon>
        <taxon>Symbiodiniaceae</taxon>
        <taxon>Durusdinium</taxon>
    </lineage>
</organism>
<protein>
    <submittedName>
        <fullName evidence="6">Uncharacterized protein</fullName>
    </submittedName>
</protein>
<feature type="chain" id="PRO_5046726834" evidence="5">
    <location>
        <begin position="18"/>
        <end position="933"/>
    </location>
</feature>
<feature type="transmembrane region" description="Helical" evidence="4">
    <location>
        <begin position="226"/>
        <end position="247"/>
    </location>
</feature>